<dbReference type="Proteomes" id="UP001558652">
    <property type="component" value="Unassembled WGS sequence"/>
</dbReference>
<dbReference type="EMBL" id="JBFDAA010000018">
    <property type="protein sequence ID" value="KAL1115945.1"/>
    <property type="molecule type" value="Genomic_DNA"/>
</dbReference>
<reference evidence="2 3" key="1">
    <citation type="submission" date="2024-07" db="EMBL/GenBank/DDBJ databases">
        <title>Chromosome-level genome assembly of the water stick insect Ranatra chinensis (Heteroptera: Nepidae).</title>
        <authorList>
            <person name="Liu X."/>
        </authorList>
    </citation>
    <scope>NUCLEOTIDE SEQUENCE [LARGE SCALE GENOMIC DNA]</scope>
    <source>
        <strain evidence="2">Cailab_2021Rc</strain>
        <tissue evidence="2">Muscle</tissue>
    </source>
</reference>
<evidence type="ECO:0000313" key="2">
    <source>
        <dbReference type="EMBL" id="KAL1115945.1"/>
    </source>
</evidence>
<evidence type="ECO:0000313" key="3">
    <source>
        <dbReference type="Proteomes" id="UP001558652"/>
    </source>
</evidence>
<organism evidence="2 3">
    <name type="scientific">Ranatra chinensis</name>
    <dbReference type="NCBI Taxonomy" id="642074"/>
    <lineage>
        <taxon>Eukaryota</taxon>
        <taxon>Metazoa</taxon>
        <taxon>Ecdysozoa</taxon>
        <taxon>Arthropoda</taxon>
        <taxon>Hexapoda</taxon>
        <taxon>Insecta</taxon>
        <taxon>Pterygota</taxon>
        <taxon>Neoptera</taxon>
        <taxon>Paraneoptera</taxon>
        <taxon>Hemiptera</taxon>
        <taxon>Heteroptera</taxon>
        <taxon>Panheteroptera</taxon>
        <taxon>Nepomorpha</taxon>
        <taxon>Nepidae</taxon>
        <taxon>Ranatrinae</taxon>
        <taxon>Ranatra</taxon>
    </lineage>
</organism>
<name>A0ABD0Y012_9HEMI</name>
<keyword evidence="1" id="KW-0175">Coiled coil</keyword>
<proteinExistence type="predicted"/>
<comment type="caution">
    <text evidence="2">The sequence shown here is derived from an EMBL/GenBank/DDBJ whole genome shotgun (WGS) entry which is preliminary data.</text>
</comment>
<gene>
    <name evidence="2" type="ORF">AAG570_005440</name>
</gene>
<accession>A0ABD0Y012</accession>
<sequence length="201" mass="22096">MSVMSVDLEAESSGWVNLIYSVGSRLTYGSLPTFCIQRQEMPVQGNFIVSSLFQLETECKTLEEELNVLKESHSKCASDLQEAKQSLETTNKMALKMKAQIKALKIENTNLKKDGLHADTLESLQNRIALLEEEKGNLQLQLVDFEESKGETSAYGNKKIGLGGSAGIKTSVVTQMYTLLMEGVPRKDVWGAESQSGGLLT</sequence>
<dbReference type="AlphaFoldDB" id="A0ABD0Y012"/>
<feature type="coiled-coil region" evidence="1">
    <location>
        <begin position="52"/>
        <end position="148"/>
    </location>
</feature>
<protein>
    <submittedName>
        <fullName evidence="2">Uncharacterized protein</fullName>
    </submittedName>
</protein>
<keyword evidence="3" id="KW-1185">Reference proteome</keyword>
<evidence type="ECO:0000256" key="1">
    <source>
        <dbReference type="SAM" id="Coils"/>
    </source>
</evidence>